<dbReference type="SMART" id="SM00858">
    <property type="entry name" value="SAF"/>
    <property type="match status" value="1"/>
</dbReference>
<gene>
    <name evidence="3" type="primary">cpaB</name>
    <name evidence="3" type="ORF">J3A84_13170</name>
</gene>
<keyword evidence="1" id="KW-0472">Membrane</keyword>
<reference evidence="3" key="1">
    <citation type="submission" date="2021-03" db="EMBL/GenBank/DDBJ databases">
        <title>Proteiniclasticum marinus sp. nov., isolated from tidal flat sediment.</title>
        <authorList>
            <person name="Namirimu T."/>
            <person name="Yang J.-A."/>
            <person name="Yang S.-H."/>
            <person name="Kim Y.-J."/>
            <person name="Kwon K.K."/>
        </authorList>
    </citation>
    <scope>NUCLEOTIDE SEQUENCE</scope>
    <source>
        <strain evidence="3">SCR006</strain>
    </source>
</reference>
<dbReference type="RefSeq" id="WP_207600510.1">
    <property type="nucleotide sequence ID" value="NZ_JAFNJU010000011.1"/>
</dbReference>
<feature type="transmembrane region" description="Helical" evidence="1">
    <location>
        <begin position="7"/>
        <end position="26"/>
    </location>
</feature>
<dbReference type="Gene3D" id="3.90.1210.10">
    <property type="entry name" value="Antifreeze-like/N-acetylneuraminic acid synthase C-terminal domain"/>
    <property type="match status" value="1"/>
</dbReference>
<dbReference type="InterPro" id="IPR031571">
    <property type="entry name" value="RcpC_dom"/>
</dbReference>
<evidence type="ECO:0000313" key="3">
    <source>
        <dbReference type="EMBL" id="MBO1265984.1"/>
    </source>
</evidence>
<dbReference type="InterPro" id="IPR017592">
    <property type="entry name" value="Pilus_assmbl_Flp-typ_CpaB"/>
</dbReference>
<evidence type="ECO:0000313" key="4">
    <source>
        <dbReference type="Proteomes" id="UP000664218"/>
    </source>
</evidence>
<protein>
    <submittedName>
        <fullName evidence="3">Flp pilus assembly protein CpaB</fullName>
    </submittedName>
</protein>
<dbReference type="Proteomes" id="UP000664218">
    <property type="component" value="Unassembled WGS sequence"/>
</dbReference>
<evidence type="ECO:0000259" key="2">
    <source>
        <dbReference type="SMART" id="SM00858"/>
    </source>
</evidence>
<dbReference type="InterPro" id="IPR013974">
    <property type="entry name" value="SAF"/>
</dbReference>
<dbReference type="Pfam" id="PF16976">
    <property type="entry name" value="RcpC"/>
    <property type="match status" value="1"/>
</dbReference>
<dbReference type="CDD" id="cd11614">
    <property type="entry name" value="SAF_CpaB_FlgA_like"/>
    <property type="match status" value="1"/>
</dbReference>
<dbReference type="AlphaFoldDB" id="A0A939HB94"/>
<evidence type="ECO:0000256" key="1">
    <source>
        <dbReference type="SAM" id="Phobius"/>
    </source>
</evidence>
<dbReference type="EMBL" id="JAFNJU010000011">
    <property type="protein sequence ID" value="MBO1265984.1"/>
    <property type="molecule type" value="Genomic_DNA"/>
</dbReference>
<feature type="domain" description="SAF" evidence="2">
    <location>
        <begin position="41"/>
        <end position="103"/>
    </location>
</feature>
<organism evidence="3 4">
    <name type="scientific">Proteiniclasticum aestuarii</name>
    <dbReference type="NCBI Taxonomy" id="2817862"/>
    <lineage>
        <taxon>Bacteria</taxon>
        <taxon>Bacillati</taxon>
        <taxon>Bacillota</taxon>
        <taxon>Clostridia</taxon>
        <taxon>Eubacteriales</taxon>
        <taxon>Clostridiaceae</taxon>
        <taxon>Proteiniclasticum</taxon>
    </lineage>
</organism>
<accession>A0A939HB94</accession>
<dbReference type="NCBIfam" id="TIGR03177">
    <property type="entry name" value="pilus_cpaB"/>
    <property type="match status" value="1"/>
</dbReference>
<proteinExistence type="predicted"/>
<keyword evidence="1" id="KW-0812">Transmembrane</keyword>
<keyword evidence="4" id="KW-1185">Reference proteome</keyword>
<comment type="caution">
    <text evidence="3">The sequence shown here is derived from an EMBL/GenBank/DDBJ whole genome shotgun (WGS) entry which is preliminary data.</text>
</comment>
<name>A0A939HB94_9CLOT</name>
<keyword evidence="1" id="KW-1133">Transmembrane helix</keyword>
<sequence length="244" mass="25671">MNMKKRVIILAIIFSIITSALIYLYLNSVDVPAVSVAVNKTEVVVAANTIPENVIITGEMLTVMSLPTDGVHGDAARTVEEVVGFLSKNEIIAGEQVLKSRVATDLTSSSLAYRIPEGMRAMTLSSNEISGVAGFIAVGDKVDILVSYTDMEALGQGLQITTQFQNVEVVAKGPAVSGATGGQSDTGVSSSLTLLVTPDDAQKLVYAAASGSINMTLRNPVDTKILELPGYGMDAFEGLEEEVE</sequence>
<dbReference type="Pfam" id="PF08666">
    <property type="entry name" value="SAF"/>
    <property type="match status" value="1"/>
</dbReference>